<organism evidence="4 5">
    <name type="scientific">Gluconobacter frateurii NRIC 0228</name>
    <dbReference type="NCBI Taxonomy" id="1307946"/>
    <lineage>
        <taxon>Bacteria</taxon>
        <taxon>Pseudomonadati</taxon>
        <taxon>Pseudomonadota</taxon>
        <taxon>Alphaproteobacteria</taxon>
        <taxon>Acetobacterales</taxon>
        <taxon>Acetobacteraceae</taxon>
        <taxon>Gluconobacter</taxon>
    </lineage>
</organism>
<evidence type="ECO:0000259" key="3">
    <source>
        <dbReference type="PROSITE" id="PS50893"/>
    </source>
</evidence>
<keyword evidence="1" id="KW-0547">Nucleotide-binding</keyword>
<evidence type="ECO:0000313" key="4">
    <source>
        <dbReference type="EMBL" id="GBR08537.1"/>
    </source>
</evidence>
<evidence type="ECO:0000313" key="5">
    <source>
        <dbReference type="Proteomes" id="UP001061070"/>
    </source>
</evidence>
<dbReference type="PROSITE" id="PS50893">
    <property type="entry name" value="ABC_TRANSPORTER_2"/>
    <property type="match status" value="1"/>
</dbReference>
<dbReference type="EMBL" id="BAQW01000001">
    <property type="protein sequence ID" value="GBR08537.1"/>
    <property type="molecule type" value="Genomic_DNA"/>
</dbReference>
<dbReference type="InterPro" id="IPR017871">
    <property type="entry name" value="ABC_transporter-like_CS"/>
</dbReference>
<evidence type="ECO:0000256" key="2">
    <source>
        <dbReference type="ARBA" id="ARBA00022840"/>
    </source>
</evidence>
<sequence length="261" mass="28422">MTDAFLSCEAVILKRPGRPAVLDGITLTFRRGELVGLLGLNGAGKSTLLRILMGLLKPTSGTVHLEGRLLSSFHSADVARRLAYVPQGHAAVFPYTVRRMVELGRVPHHGIAGRLGAEDRRKVDAALERLGLCALADRPVTELSGGERQRVVLARALAQEAVGLLLDEPMTGLDYGHQIRLMGLLAELASEGHLVFLTSHRPEEFFSSGSRALVLDQGHIVADGPPEQIVTAERMSRLYGVPLAQIDHAGKRFFHHEENTR</sequence>
<keyword evidence="5" id="KW-1185">Reference proteome</keyword>
<protein>
    <submittedName>
        <fullName evidence="4">Ferrichrome ABC transporter ATP-binding protein</fullName>
    </submittedName>
</protein>
<gene>
    <name evidence="4" type="ORF">AA0228_0375</name>
</gene>
<dbReference type="PROSITE" id="PS00211">
    <property type="entry name" value="ABC_TRANSPORTER_1"/>
    <property type="match status" value="1"/>
</dbReference>
<dbReference type="InterPro" id="IPR027417">
    <property type="entry name" value="P-loop_NTPase"/>
</dbReference>
<name>A0ABQ0Q864_9PROT</name>
<dbReference type="Pfam" id="PF00005">
    <property type="entry name" value="ABC_tran"/>
    <property type="match status" value="1"/>
</dbReference>
<dbReference type="InterPro" id="IPR003593">
    <property type="entry name" value="AAA+_ATPase"/>
</dbReference>
<dbReference type="InterPro" id="IPR003439">
    <property type="entry name" value="ABC_transporter-like_ATP-bd"/>
</dbReference>
<dbReference type="RefSeq" id="WP_099180896.1">
    <property type="nucleotide sequence ID" value="NZ_BAQW01000001.1"/>
</dbReference>
<dbReference type="SUPFAM" id="SSF52540">
    <property type="entry name" value="P-loop containing nucleoside triphosphate hydrolases"/>
    <property type="match status" value="1"/>
</dbReference>
<dbReference type="SMART" id="SM00382">
    <property type="entry name" value="AAA"/>
    <property type="match status" value="1"/>
</dbReference>
<evidence type="ECO:0000256" key="1">
    <source>
        <dbReference type="ARBA" id="ARBA00022741"/>
    </source>
</evidence>
<reference evidence="4" key="1">
    <citation type="submission" date="2013-04" db="EMBL/GenBank/DDBJ databases">
        <title>The genome sequencing project of 58 acetic acid bacteria.</title>
        <authorList>
            <person name="Okamoto-Kainuma A."/>
            <person name="Ishikawa M."/>
            <person name="Umino S."/>
            <person name="Koizumi Y."/>
            <person name="Shiwa Y."/>
            <person name="Yoshikawa H."/>
            <person name="Matsutani M."/>
            <person name="Matsushita K."/>
        </authorList>
    </citation>
    <scope>NUCLEOTIDE SEQUENCE</scope>
    <source>
        <strain evidence="4">NRIC 0228</strain>
    </source>
</reference>
<dbReference type="PANTHER" id="PTHR42794">
    <property type="entry name" value="HEMIN IMPORT ATP-BINDING PROTEIN HMUV"/>
    <property type="match status" value="1"/>
</dbReference>
<dbReference type="Gene3D" id="3.40.50.300">
    <property type="entry name" value="P-loop containing nucleotide triphosphate hydrolases"/>
    <property type="match status" value="1"/>
</dbReference>
<dbReference type="Proteomes" id="UP001061070">
    <property type="component" value="Unassembled WGS sequence"/>
</dbReference>
<dbReference type="GO" id="GO:0005524">
    <property type="term" value="F:ATP binding"/>
    <property type="evidence" value="ECO:0007669"/>
    <property type="project" value="UniProtKB-KW"/>
</dbReference>
<feature type="domain" description="ABC transporter" evidence="3">
    <location>
        <begin position="6"/>
        <end position="242"/>
    </location>
</feature>
<dbReference type="PANTHER" id="PTHR42794:SF2">
    <property type="entry name" value="ABC TRANSPORTER ATP-BINDING PROTEIN"/>
    <property type="match status" value="1"/>
</dbReference>
<accession>A0ABQ0Q864</accession>
<proteinExistence type="predicted"/>
<keyword evidence="2 4" id="KW-0067">ATP-binding</keyword>
<comment type="caution">
    <text evidence="4">The sequence shown here is derived from an EMBL/GenBank/DDBJ whole genome shotgun (WGS) entry which is preliminary data.</text>
</comment>